<dbReference type="Pfam" id="PF00152">
    <property type="entry name" value="tRNA-synt_2"/>
    <property type="match status" value="1"/>
</dbReference>
<keyword evidence="12" id="KW-1185">Reference proteome</keyword>
<name>A0A060HJF1_9ARCH</name>
<feature type="binding site" evidence="9">
    <location>
        <position position="264"/>
    </location>
    <ligand>
        <name>L-aspartate</name>
        <dbReference type="ChEBI" id="CHEBI:29991"/>
    </ligand>
</feature>
<feature type="binding site" evidence="9">
    <location>
        <position position="409"/>
    </location>
    <ligand>
        <name>L-aspartate</name>
        <dbReference type="ChEBI" id="CHEBI:29991"/>
    </ligand>
</feature>
<dbReference type="InterPro" id="IPR045864">
    <property type="entry name" value="aa-tRNA-synth_II/BPL/LPL"/>
</dbReference>
<dbReference type="AlphaFoldDB" id="A0A060HJF1"/>
<dbReference type="InterPro" id="IPR002312">
    <property type="entry name" value="Asp/Asn-tRNA-synth_IIb"/>
</dbReference>
<dbReference type="Proteomes" id="UP000027093">
    <property type="component" value="Chromosome"/>
</dbReference>
<protein>
    <recommendedName>
        <fullName evidence="9">Aspartate--tRNA(Asp/Asn) ligase</fullName>
        <ecNumber evidence="9">6.1.1.23</ecNumber>
    </recommendedName>
    <alternativeName>
        <fullName evidence="9">Aspartyl-tRNA synthetase</fullName>
        <shortName evidence="9">AspRS</shortName>
    </alternativeName>
    <alternativeName>
        <fullName evidence="9">Non-discriminating aspartyl-tRNA synthetase</fullName>
        <shortName evidence="9">ND-AspRS</shortName>
    </alternativeName>
</protein>
<feature type="binding site" evidence="9">
    <location>
        <begin position="264"/>
        <end position="266"/>
    </location>
    <ligand>
        <name>ATP</name>
        <dbReference type="ChEBI" id="CHEBI:30616"/>
    </ligand>
</feature>
<dbReference type="GO" id="GO:0005829">
    <property type="term" value="C:cytosol"/>
    <property type="evidence" value="ECO:0007669"/>
    <property type="project" value="TreeGrafter"/>
</dbReference>
<feature type="binding site" evidence="9">
    <location>
        <begin position="272"/>
        <end position="274"/>
    </location>
    <ligand>
        <name>ATP</name>
        <dbReference type="ChEBI" id="CHEBI:30616"/>
    </ligand>
</feature>
<comment type="catalytic activity">
    <reaction evidence="9">
        <text>tRNA(Asx) + L-aspartate + ATP = L-aspartyl-tRNA(Asx) + AMP + diphosphate</text>
        <dbReference type="Rhea" id="RHEA:18349"/>
        <dbReference type="Rhea" id="RHEA-COMP:9710"/>
        <dbReference type="Rhea" id="RHEA-COMP:9711"/>
        <dbReference type="ChEBI" id="CHEBI:29991"/>
        <dbReference type="ChEBI" id="CHEBI:30616"/>
        <dbReference type="ChEBI" id="CHEBI:33019"/>
        <dbReference type="ChEBI" id="CHEBI:78442"/>
        <dbReference type="ChEBI" id="CHEBI:78516"/>
        <dbReference type="ChEBI" id="CHEBI:456215"/>
        <dbReference type="EC" id="6.1.1.23"/>
    </reaction>
</comment>
<dbReference type="Gene3D" id="3.30.930.10">
    <property type="entry name" value="Bira Bifunctional Protein, Domain 2"/>
    <property type="match status" value="1"/>
</dbReference>
<dbReference type="InterPro" id="IPR004523">
    <property type="entry name" value="Asp-tRNA_synthase_2"/>
</dbReference>
<dbReference type="KEGG" id="nvn:NVIE_014140"/>
<gene>
    <name evidence="11" type="primary">aspS2</name>
    <name evidence="9" type="synonym">aspS</name>
    <name evidence="11" type="ORF">NVIE_014140</name>
</gene>
<dbReference type="InterPro" id="IPR012340">
    <property type="entry name" value="NA-bd_OB-fold"/>
</dbReference>
<keyword evidence="4 9" id="KW-0436">Ligase</keyword>
<comment type="similarity">
    <text evidence="2 9">Belongs to the class-II aminoacyl-tRNA synthetase family. Type 2 subfamily.</text>
</comment>
<dbReference type="EMBL" id="CP007536">
    <property type="protein sequence ID" value="AIC15653.1"/>
    <property type="molecule type" value="Genomic_DNA"/>
</dbReference>
<feature type="binding site" evidence="9">
    <location>
        <position position="413"/>
    </location>
    <ligand>
        <name>L-aspartate</name>
        <dbReference type="ChEBI" id="CHEBI:29991"/>
    </ligand>
</feature>
<dbReference type="GO" id="GO:0004815">
    <property type="term" value="F:aspartate-tRNA ligase activity"/>
    <property type="evidence" value="ECO:0007669"/>
    <property type="project" value="UniProtKB-UniRule"/>
</dbReference>
<dbReference type="GO" id="GO:0003723">
    <property type="term" value="F:RNA binding"/>
    <property type="evidence" value="ECO:0007669"/>
    <property type="project" value="TreeGrafter"/>
</dbReference>
<evidence type="ECO:0000256" key="6">
    <source>
        <dbReference type="ARBA" id="ARBA00022840"/>
    </source>
</evidence>
<feature type="region of interest" description="Aspartate" evidence="9">
    <location>
        <begin position="243"/>
        <end position="246"/>
    </location>
</feature>
<dbReference type="CDD" id="cd00776">
    <property type="entry name" value="AsxRS_core"/>
    <property type="match status" value="1"/>
</dbReference>
<dbReference type="GO" id="GO:0000287">
    <property type="term" value="F:magnesium ion binding"/>
    <property type="evidence" value="ECO:0007669"/>
    <property type="project" value="UniProtKB-UniRule"/>
</dbReference>
<dbReference type="GO" id="GO:0005524">
    <property type="term" value="F:ATP binding"/>
    <property type="evidence" value="ECO:0007669"/>
    <property type="project" value="UniProtKB-UniRule"/>
</dbReference>
<keyword evidence="6 9" id="KW-0067">ATP-binding</keyword>
<dbReference type="InterPro" id="IPR004365">
    <property type="entry name" value="NA-bd_OB_tRNA"/>
</dbReference>
<dbReference type="FunFam" id="3.30.930.10:FF:000038">
    <property type="entry name" value="Aspartate--tRNA ligase"/>
    <property type="match status" value="1"/>
</dbReference>
<dbReference type="GO" id="GO:0050560">
    <property type="term" value="F:aspartate-tRNA(Asn) ligase activity"/>
    <property type="evidence" value="ECO:0007669"/>
    <property type="project" value="UniProtKB-EC"/>
</dbReference>
<comment type="subunit">
    <text evidence="9">Homodimer.</text>
</comment>
<evidence type="ECO:0000313" key="12">
    <source>
        <dbReference type="Proteomes" id="UP000027093"/>
    </source>
</evidence>
<evidence type="ECO:0000259" key="10">
    <source>
        <dbReference type="PROSITE" id="PS50862"/>
    </source>
</evidence>
<organism evidence="11 12">
    <name type="scientific">Nitrososphaera viennensis EN76</name>
    <dbReference type="NCBI Taxonomy" id="926571"/>
    <lineage>
        <taxon>Archaea</taxon>
        <taxon>Nitrososphaerota</taxon>
        <taxon>Nitrososphaeria</taxon>
        <taxon>Nitrososphaerales</taxon>
        <taxon>Nitrososphaeraceae</taxon>
        <taxon>Nitrososphaera</taxon>
    </lineage>
</organism>
<feature type="binding site" evidence="9">
    <location>
        <position position="406"/>
    </location>
    <ligand>
        <name>Mg(2+)</name>
        <dbReference type="ChEBI" id="CHEBI:18420"/>
        <label>2</label>
    </ligand>
</feature>
<evidence type="ECO:0000256" key="3">
    <source>
        <dbReference type="ARBA" id="ARBA00022490"/>
    </source>
</evidence>
<keyword evidence="9" id="KW-0479">Metal-binding</keyword>
<dbReference type="Gene3D" id="2.40.50.140">
    <property type="entry name" value="Nucleic acid-binding proteins"/>
    <property type="match status" value="1"/>
</dbReference>
<keyword evidence="7 9" id="KW-0648">Protein biosynthesis</keyword>
<feature type="binding site" evidence="9">
    <location>
        <position position="406"/>
    </location>
    <ligand>
        <name>Mg(2+)</name>
        <dbReference type="ChEBI" id="CHEBI:18420"/>
        <label>3</label>
    </ligand>
</feature>
<comment type="caution">
    <text evidence="9">Lacks conserved residue(s) required for the propagation of feature annotation.</text>
</comment>
<keyword evidence="5 9" id="KW-0547">Nucleotide-binding</keyword>
<dbReference type="GO" id="GO:0006422">
    <property type="term" value="P:aspartyl-tRNA aminoacylation"/>
    <property type="evidence" value="ECO:0007669"/>
    <property type="project" value="UniProtKB-UniRule"/>
</dbReference>
<feature type="site" description="Important for tRNA non-discrimination" evidence="9">
    <location>
        <position position="135"/>
    </location>
</feature>
<feature type="binding site" evidence="9">
    <location>
        <begin position="454"/>
        <end position="457"/>
    </location>
    <ligand>
        <name>ATP</name>
        <dbReference type="ChEBI" id="CHEBI:30616"/>
    </ligand>
</feature>
<dbReference type="Pfam" id="PF01336">
    <property type="entry name" value="tRNA_anti-codon"/>
    <property type="match status" value="1"/>
</dbReference>
<dbReference type="SUPFAM" id="SSF50249">
    <property type="entry name" value="Nucleic acid-binding proteins"/>
    <property type="match status" value="1"/>
</dbReference>
<dbReference type="HOGENOM" id="CLU_004553_2_1_2"/>
<evidence type="ECO:0000313" key="11">
    <source>
        <dbReference type="EMBL" id="AIC15653.1"/>
    </source>
</evidence>
<feature type="binding site" evidence="9">
    <location>
        <position position="409"/>
    </location>
    <ligand>
        <name>Mg(2+)</name>
        <dbReference type="ChEBI" id="CHEBI:18420"/>
        <label>2</label>
    </ligand>
</feature>
<evidence type="ECO:0000256" key="1">
    <source>
        <dbReference type="ARBA" id="ARBA00004496"/>
    </source>
</evidence>
<dbReference type="HAMAP" id="MF_02075">
    <property type="entry name" value="Asp_tRNA_synth_type2"/>
    <property type="match status" value="1"/>
</dbReference>
<reference evidence="11 12" key="1">
    <citation type="journal article" date="2014" name="Int. J. Syst. Evol. Microbiol.">
        <title>Nitrososphaera viennensis gen. nov., sp. nov., an aerobic and mesophilic, ammonia-oxidizing archaeon from soil and a member of the archaeal phylum Thaumarchaeota.</title>
        <authorList>
            <person name="Stieglmeier M."/>
            <person name="Klingl A."/>
            <person name="Alves R.J."/>
            <person name="Rittmann S.K."/>
            <person name="Melcher M."/>
            <person name="Leisch N."/>
            <person name="Schleper C."/>
        </authorList>
    </citation>
    <scope>NUCLEOTIDE SEQUENCE [LARGE SCALE GENOMIC DNA]</scope>
    <source>
        <strain evidence="11">EN76</strain>
    </source>
</reference>
<evidence type="ECO:0000256" key="2">
    <source>
        <dbReference type="ARBA" id="ARBA00005312"/>
    </source>
</evidence>
<comment type="subcellular location">
    <subcellularLocation>
        <location evidence="1 9">Cytoplasm</location>
    </subcellularLocation>
</comment>
<dbReference type="InterPro" id="IPR006195">
    <property type="entry name" value="aa-tRNA-synth_II"/>
</dbReference>
<sequence>MLFFGDTCKPLFSCLSLGSRLSVKLITSTVQTRLFNLEEEGLLKEEDLGQWRRTHYSKEVGPAMADREVVIMGWVSSVRDHGNISFIIIKDMHGEVQVTAKKSEVGEQLFALAKEVKEHTSLGVRGKVRPQEKAPNGAEVVPAEIKAFSVAKKAAPFMTTGKSSPVGIDTRLDLRAVDLRRQQLGSIFRIRQTVVNAIREFLSRQDFIEVSTPKMIATATEGGAALFPIFYYDREAFLAQSPQLYKEQLTMAFESVFEIGPIFRAEPSRTNRHLSEATSVDVERAFADYGDVMALLERMIIHIIDSVKDRNKADLEFLEIAMPALELPFPKYSYSDLIDKLQEAGERIPWGDDISPQVMKSLQDERLNGFYFIVDWPTSTKPFYVKPKADDPKVCESFDLMYGPLEMSSGSTRINRKDQLIERMQKQGLKPDAFDYHLRVFDFGVPPHAGFGMGLERLLMALAKIENIRDATFYPRDIDRLAP</sequence>
<proteinExistence type="inferred from homology"/>
<evidence type="ECO:0000256" key="7">
    <source>
        <dbReference type="ARBA" id="ARBA00022917"/>
    </source>
</evidence>
<keyword evidence="3 9" id="KW-0963">Cytoplasm</keyword>
<comment type="cofactor">
    <cofactor evidence="9">
        <name>Mg(2+)</name>
        <dbReference type="ChEBI" id="CHEBI:18420"/>
    </cofactor>
    <text evidence="9">Binds 3 Mg(2+) cations per subunit. The strongest magnesium site (Mg1) is bound to the beta- and gamma-phosphates of ATP and four water molecules complete its coordination sphere.</text>
</comment>
<dbReference type="STRING" id="926571.NVIE_014140"/>
<dbReference type="PANTHER" id="PTHR43450:SF1">
    <property type="entry name" value="ASPARTATE--TRNA LIGASE, CYTOPLASMIC"/>
    <property type="match status" value="1"/>
</dbReference>
<dbReference type="PRINTS" id="PR01042">
    <property type="entry name" value="TRNASYNTHASP"/>
</dbReference>
<dbReference type="GO" id="GO:0017101">
    <property type="term" value="C:aminoacyl-tRNA synthetase multienzyme complex"/>
    <property type="evidence" value="ECO:0007669"/>
    <property type="project" value="TreeGrafter"/>
</dbReference>
<feature type="domain" description="Aminoacyl-transfer RNA synthetases class-II family profile" evidence="10">
    <location>
        <begin position="188"/>
        <end position="483"/>
    </location>
</feature>
<dbReference type="PANTHER" id="PTHR43450">
    <property type="entry name" value="ASPARTYL-TRNA SYNTHETASE"/>
    <property type="match status" value="1"/>
</dbReference>
<dbReference type="EC" id="6.1.1.23" evidence="9"/>
<dbReference type="SUPFAM" id="SSF55681">
    <property type="entry name" value="Class II aaRS and biotin synthetases"/>
    <property type="match status" value="1"/>
</dbReference>
<dbReference type="NCBIfam" id="NF003483">
    <property type="entry name" value="PRK05159.1"/>
    <property type="match status" value="1"/>
</dbReference>
<evidence type="ECO:0000256" key="8">
    <source>
        <dbReference type="ARBA" id="ARBA00023146"/>
    </source>
</evidence>
<evidence type="ECO:0000256" key="5">
    <source>
        <dbReference type="ARBA" id="ARBA00022741"/>
    </source>
</evidence>
<accession>A0A060HJF1</accession>
<keyword evidence="9" id="KW-0460">Magnesium</keyword>
<dbReference type="PROSITE" id="PS50862">
    <property type="entry name" value="AA_TRNA_LIGASE_II"/>
    <property type="match status" value="1"/>
</dbReference>
<dbReference type="InterPro" id="IPR004364">
    <property type="entry name" value="Aa-tRNA-synt_II"/>
</dbReference>
<evidence type="ECO:0000256" key="9">
    <source>
        <dbReference type="HAMAP-Rule" id="MF_02075"/>
    </source>
</evidence>
<comment type="function">
    <text evidence="9">Aspartyl-tRNA synthetase with relaxed tRNA specificity since it is able to aspartylate not only its cognate tRNA(Asp) but also tRNA(Asn). Reaction proceeds in two steps: L-aspartate is first activated by ATP to form Asp-AMP and then transferred to the acceptor end of tRNA(Asp/Asn).</text>
</comment>
<keyword evidence="8 9" id="KW-0030">Aminoacyl-tRNA synthetase</keyword>
<feature type="binding site" evidence="9">
    <location>
        <position position="406"/>
    </location>
    <ligand>
        <name>ATP</name>
        <dbReference type="ChEBI" id="CHEBI:30616"/>
    </ligand>
</feature>
<evidence type="ECO:0000256" key="4">
    <source>
        <dbReference type="ARBA" id="ARBA00022598"/>
    </source>
</evidence>
<dbReference type="NCBIfam" id="TIGR00458">
    <property type="entry name" value="aspS_nondisc"/>
    <property type="match status" value="1"/>
</dbReference>
<feature type="binding site" evidence="9">
    <location>
        <position position="221"/>
    </location>
    <ligand>
        <name>L-aspartate</name>
        <dbReference type="ChEBI" id="CHEBI:29991"/>
    </ligand>
</feature>